<feature type="domain" description="Flavin reductase like" evidence="2">
    <location>
        <begin position="25"/>
        <end position="169"/>
    </location>
</feature>
<dbReference type="Pfam" id="PF01613">
    <property type="entry name" value="Flavin_Reduct"/>
    <property type="match status" value="1"/>
</dbReference>
<dbReference type="SMART" id="SM00903">
    <property type="entry name" value="Flavin_Reduct"/>
    <property type="match status" value="1"/>
</dbReference>
<protein>
    <submittedName>
        <fullName evidence="3">Flavin reductase ActVB</fullName>
    </submittedName>
</protein>
<name>A0A2T0Q5P2_9ACTN</name>
<dbReference type="Proteomes" id="UP000237846">
    <property type="component" value="Unassembled WGS sequence"/>
</dbReference>
<keyword evidence="1" id="KW-0560">Oxidoreductase</keyword>
<dbReference type="PANTHER" id="PTHR30466">
    <property type="entry name" value="FLAVIN REDUCTASE"/>
    <property type="match status" value="1"/>
</dbReference>
<dbReference type="SUPFAM" id="SSF50475">
    <property type="entry name" value="FMN-binding split barrel"/>
    <property type="match status" value="1"/>
</dbReference>
<evidence type="ECO:0000313" key="4">
    <source>
        <dbReference type="Proteomes" id="UP000237846"/>
    </source>
</evidence>
<proteinExistence type="predicted"/>
<accession>A0A2T0Q5P2</accession>
<keyword evidence="4" id="KW-1185">Reference proteome</keyword>
<dbReference type="GO" id="GO:0042602">
    <property type="term" value="F:riboflavin reductase (NADPH) activity"/>
    <property type="evidence" value="ECO:0007669"/>
    <property type="project" value="TreeGrafter"/>
</dbReference>
<reference evidence="3 4" key="1">
    <citation type="submission" date="2018-03" db="EMBL/GenBank/DDBJ databases">
        <title>Genomic Encyclopedia of Archaeal and Bacterial Type Strains, Phase II (KMG-II): from individual species to whole genera.</title>
        <authorList>
            <person name="Goeker M."/>
        </authorList>
    </citation>
    <scope>NUCLEOTIDE SEQUENCE [LARGE SCALE GENOMIC DNA]</scope>
    <source>
        <strain evidence="3 4">DSM 45601</strain>
    </source>
</reference>
<dbReference type="GO" id="GO:0006208">
    <property type="term" value="P:pyrimidine nucleobase catabolic process"/>
    <property type="evidence" value="ECO:0007669"/>
    <property type="project" value="TreeGrafter"/>
</dbReference>
<dbReference type="GO" id="GO:0010181">
    <property type="term" value="F:FMN binding"/>
    <property type="evidence" value="ECO:0007669"/>
    <property type="project" value="InterPro"/>
</dbReference>
<dbReference type="PANTHER" id="PTHR30466:SF1">
    <property type="entry name" value="FMN REDUCTASE (NADH) RUTF"/>
    <property type="match status" value="1"/>
</dbReference>
<evidence type="ECO:0000259" key="2">
    <source>
        <dbReference type="SMART" id="SM00903"/>
    </source>
</evidence>
<dbReference type="Gene3D" id="2.30.110.10">
    <property type="entry name" value="Electron Transport, Fmn-binding Protein, Chain A"/>
    <property type="match status" value="1"/>
</dbReference>
<dbReference type="InterPro" id="IPR002563">
    <property type="entry name" value="Flavin_Rdtase-like_dom"/>
</dbReference>
<sequence>MIPTDSTISGARRPGLDPAAFRDAMARFPSGVAIVTTRDEDGVPHGFTASSFCSVSADPALVLVCLATSAACYPVFERAEHFAISILGEAHVEVARRFASKSADKFGPGGFVRTPGGGTVLDGAPAVVECAARSRHSAGDHVIMVGEVGEVHLAAAGRPAVYFQRGFNTLCPSGREAGG</sequence>
<comment type="caution">
    <text evidence="3">The sequence shown here is derived from an EMBL/GenBank/DDBJ whole genome shotgun (WGS) entry which is preliminary data.</text>
</comment>
<organism evidence="3 4">
    <name type="scientific">Allonocardiopsis opalescens</name>
    <dbReference type="NCBI Taxonomy" id="1144618"/>
    <lineage>
        <taxon>Bacteria</taxon>
        <taxon>Bacillati</taxon>
        <taxon>Actinomycetota</taxon>
        <taxon>Actinomycetes</taxon>
        <taxon>Streptosporangiales</taxon>
        <taxon>Allonocardiopsis</taxon>
    </lineage>
</organism>
<dbReference type="RefSeq" id="WP_281262425.1">
    <property type="nucleotide sequence ID" value="NZ_PVZC01000004.1"/>
</dbReference>
<dbReference type="InterPro" id="IPR012349">
    <property type="entry name" value="Split_barrel_FMN-bd"/>
</dbReference>
<evidence type="ECO:0000256" key="1">
    <source>
        <dbReference type="ARBA" id="ARBA00023002"/>
    </source>
</evidence>
<evidence type="ECO:0000313" key="3">
    <source>
        <dbReference type="EMBL" id="PRX99099.1"/>
    </source>
</evidence>
<dbReference type="InterPro" id="IPR050268">
    <property type="entry name" value="NADH-dep_flavin_reductase"/>
</dbReference>
<gene>
    <name evidence="3" type="ORF">CLV72_104679</name>
</gene>
<dbReference type="EMBL" id="PVZC01000004">
    <property type="protein sequence ID" value="PRX99099.1"/>
    <property type="molecule type" value="Genomic_DNA"/>
</dbReference>
<dbReference type="AlphaFoldDB" id="A0A2T0Q5P2"/>